<evidence type="ECO:0008006" key="4">
    <source>
        <dbReference type="Google" id="ProtNLM"/>
    </source>
</evidence>
<feature type="signal peptide" evidence="1">
    <location>
        <begin position="1"/>
        <end position="30"/>
    </location>
</feature>
<accession>A0AAD1MEM4</accession>
<proteinExistence type="predicted"/>
<sequence length="82" mass="8246">MTTRLQGAIAPLILAGVTAATVALAPVAGAASNTATCRDNGGASLCQRQGHASIKVDKPSRAPQPFGFNIGFGPIDPMWALG</sequence>
<dbReference type="RefSeq" id="WP_147292062.1">
    <property type="nucleotide sequence ID" value="NZ_AP022561.1"/>
</dbReference>
<evidence type="ECO:0000313" key="2">
    <source>
        <dbReference type="EMBL" id="BBX09334.1"/>
    </source>
</evidence>
<organism evidence="2 3">
    <name type="scientific">Mycolicibacterium aichiense</name>
    <dbReference type="NCBI Taxonomy" id="1799"/>
    <lineage>
        <taxon>Bacteria</taxon>
        <taxon>Bacillati</taxon>
        <taxon>Actinomycetota</taxon>
        <taxon>Actinomycetes</taxon>
        <taxon>Mycobacteriales</taxon>
        <taxon>Mycobacteriaceae</taxon>
        <taxon>Mycolicibacterium</taxon>
    </lineage>
</organism>
<keyword evidence="1" id="KW-0732">Signal</keyword>
<keyword evidence="3" id="KW-1185">Reference proteome</keyword>
<feature type="chain" id="PRO_5041960182" description="Keratin associated protein" evidence="1">
    <location>
        <begin position="31"/>
        <end position="82"/>
    </location>
</feature>
<evidence type="ECO:0000256" key="1">
    <source>
        <dbReference type="SAM" id="SignalP"/>
    </source>
</evidence>
<gene>
    <name evidence="2" type="ORF">MAIC_41370</name>
</gene>
<dbReference type="KEGG" id="maic:MAIC_41370"/>
<evidence type="ECO:0000313" key="3">
    <source>
        <dbReference type="Proteomes" id="UP000467327"/>
    </source>
</evidence>
<protein>
    <recommendedName>
        <fullName evidence="4">Keratin associated protein</fullName>
    </recommendedName>
</protein>
<name>A0AAD1MEM4_9MYCO</name>
<dbReference type="EMBL" id="AP022561">
    <property type="protein sequence ID" value="BBX09334.1"/>
    <property type="molecule type" value="Genomic_DNA"/>
</dbReference>
<reference evidence="2 3" key="1">
    <citation type="journal article" date="2019" name="Emerg. Microbes Infect.">
        <title>Comprehensive subspecies identification of 175 nontuberculous mycobacteria species based on 7547 genomic profiles.</title>
        <authorList>
            <person name="Matsumoto Y."/>
            <person name="Kinjo T."/>
            <person name="Motooka D."/>
            <person name="Nabeya D."/>
            <person name="Jung N."/>
            <person name="Uechi K."/>
            <person name="Horii T."/>
            <person name="Iida T."/>
            <person name="Fujita J."/>
            <person name="Nakamura S."/>
        </authorList>
    </citation>
    <scope>NUCLEOTIDE SEQUENCE [LARGE SCALE GENOMIC DNA]</scope>
    <source>
        <strain evidence="2 3">JCM 6376</strain>
    </source>
</reference>
<dbReference type="Proteomes" id="UP000467327">
    <property type="component" value="Chromosome"/>
</dbReference>
<dbReference type="AlphaFoldDB" id="A0AAD1MEM4"/>